<dbReference type="EMBL" id="KN121697">
    <property type="protein sequence ID" value="KFO35609.1"/>
    <property type="molecule type" value="Genomic_DNA"/>
</dbReference>
<dbReference type="GO" id="GO:0030992">
    <property type="term" value="C:intraciliary transport particle B"/>
    <property type="evidence" value="ECO:0007669"/>
    <property type="project" value="TreeGrafter"/>
</dbReference>
<evidence type="ECO:0000256" key="1">
    <source>
        <dbReference type="SAM" id="MobiDB-lite"/>
    </source>
</evidence>
<proteinExistence type="predicted"/>
<protein>
    <submittedName>
        <fullName evidence="3">TRAF3-interacting protein 1</fullName>
    </submittedName>
</protein>
<dbReference type="Pfam" id="PF17749">
    <property type="entry name" value="MIP-T3_C"/>
    <property type="match status" value="2"/>
</dbReference>
<evidence type="ECO:0000259" key="2">
    <source>
        <dbReference type="Pfam" id="PF17749"/>
    </source>
</evidence>
<evidence type="ECO:0000313" key="3">
    <source>
        <dbReference type="EMBL" id="KFO35609.1"/>
    </source>
</evidence>
<reference evidence="3 4" key="1">
    <citation type="submission" date="2013-11" db="EMBL/GenBank/DDBJ databases">
        <title>The Damaraland mole rat (Fukomys damarensis) genome and evolution of African mole rats.</title>
        <authorList>
            <person name="Gladyshev V.N."/>
            <person name="Fang X."/>
        </authorList>
    </citation>
    <scope>NUCLEOTIDE SEQUENCE [LARGE SCALE GENOMIC DNA]</scope>
    <source>
        <tissue evidence="3">Liver</tissue>
    </source>
</reference>
<dbReference type="Proteomes" id="UP000028990">
    <property type="component" value="Unassembled WGS sequence"/>
</dbReference>
<dbReference type="GO" id="GO:0060271">
    <property type="term" value="P:cilium assembly"/>
    <property type="evidence" value="ECO:0007669"/>
    <property type="project" value="TreeGrafter"/>
</dbReference>
<dbReference type="GO" id="GO:0070507">
    <property type="term" value="P:regulation of microtubule cytoskeleton organization"/>
    <property type="evidence" value="ECO:0007669"/>
    <property type="project" value="TreeGrafter"/>
</dbReference>
<dbReference type="GO" id="GO:0042073">
    <property type="term" value="P:intraciliary transport"/>
    <property type="evidence" value="ECO:0007669"/>
    <property type="project" value="TreeGrafter"/>
</dbReference>
<evidence type="ECO:0000313" key="4">
    <source>
        <dbReference type="Proteomes" id="UP000028990"/>
    </source>
</evidence>
<dbReference type="PANTHER" id="PTHR31363:SF0">
    <property type="entry name" value="TRAF3-INTERACTING PROTEIN 1"/>
    <property type="match status" value="1"/>
</dbReference>
<name>A0A091DTY6_FUKDA</name>
<sequence length="294" mass="32332">MVPGVQSPSHAGQPGGRAHASDVMAESYLGEKLLFESAWKKEKDIVCKEIEKLRGSIQTLCKSALPLGKMMDYLQEDVDAMQHELQLWHGENRQHAEALQKEQSITDCAVEPLKAELAELELAVHGVSVKKCITDCAVEPLKAELAELEQQVKDQQEKICAVKANILRNEEKIQKMVYSINLTSRSQCVLAGVPSLDWVITMETALLYFIFCPLQSPLPTEMEYQGTRVTSATWDVPLARQRGPGDWTSVSSEEAERRADGAKGHIAGRTRSTGEGTVQLVACTQWAAGPSTDG</sequence>
<dbReference type="GO" id="GO:0008017">
    <property type="term" value="F:microtubule binding"/>
    <property type="evidence" value="ECO:0007669"/>
    <property type="project" value="InterPro"/>
</dbReference>
<dbReference type="GO" id="GO:0005930">
    <property type="term" value="C:axoneme"/>
    <property type="evidence" value="ECO:0007669"/>
    <property type="project" value="TreeGrafter"/>
</dbReference>
<feature type="domain" description="TRAF3-interacting protein 1 C-terminal" evidence="2">
    <location>
        <begin position="130"/>
        <end position="180"/>
    </location>
</feature>
<dbReference type="InterPro" id="IPR018799">
    <property type="entry name" value="TRAF3IP1"/>
</dbReference>
<dbReference type="GO" id="GO:0036064">
    <property type="term" value="C:ciliary basal body"/>
    <property type="evidence" value="ECO:0007669"/>
    <property type="project" value="TreeGrafter"/>
</dbReference>
<feature type="region of interest" description="Disordered" evidence="1">
    <location>
        <begin position="243"/>
        <end position="271"/>
    </location>
</feature>
<feature type="compositionally biased region" description="Basic and acidic residues" evidence="1">
    <location>
        <begin position="254"/>
        <end position="263"/>
    </location>
</feature>
<organism evidence="3 4">
    <name type="scientific">Fukomys damarensis</name>
    <name type="common">Damaraland mole rat</name>
    <name type="synonym">Cryptomys damarensis</name>
    <dbReference type="NCBI Taxonomy" id="885580"/>
    <lineage>
        <taxon>Eukaryota</taxon>
        <taxon>Metazoa</taxon>
        <taxon>Chordata</taxon>
        <taxon>Craniata</taxon>
        <taxon>Vertebrata</taxon>
        <taxon>Euteleostomi</taxon>
        <taxon>Mammalia</taxon>
        <taxon>Eutheria</taxon>
        <taxon>Euarchontoglires</taxon>
        <taxon>Glires</taxon>
        <taxon>Rodentia</taxon>
        <taxon>Hystricomorpha</taxon>
        <taxon>Bathyergidae</taxon>
        <taxon>Fukomys</taxon>
    </lineage>
</organism>
<dbReference type="PANTHER" id="PTHR31363">
    <property type="entry name" value="TRAF3-INTERACTING PROTEIN 1"/>
    <property type="match status" value="1"/>
</dbReference>
<feature type="domain" description="TRAF3-interacting protein 1 C-terminal" evidence="2">
    <location>
        <begin position="31"/>
        <end position="124"/>
    </location>
</feature>
<gene>
    <name evidence="3" type="ORF">H920_02987</name>
</gene>
<dbReference type="InterPro" id="IPR041476">
    <property type="entry name" value="TRAF3IP1_C"/>
</dbReference>
<dbReference type="AlphaFoldDB" id="A0A091DTY6"/>
<keyword evidence="4" id="KW-1185">Reference proteome</keyword>
<accession>A0A091DTY6</accession>